<accession>A0ABW2MPS6</accession>
<feature type="transmembrane region" description="Helical" evidence="1">
    <location>
        <begin position="311"/>
        <end position="330"/>
    </location>
</feature>
<name>A0ABW2MPS6_9FLAO</name>
<feature type="transmembrane region" description="Helical" evidence="1">
    <location>
        <begin position="152"/>
        <end position="174"/>
    </location>
</feature>
<sequence>MTFAILDRLSPLENEQNLKIFELITAILTALAFSLFLLWCKRRYGILAAFIALFLLLISQWTTFFGRNLWWVLWSFYIPFLSLLWLFEKESKNKNLKLTFIKIAVVCFITVLLKCFYTGFEYITTALIMLAIPLVFYALLDKWKVKTFLKRFLVVVVSALTALLASMAILIWQISMTKGSIEAGINHIILSYTKRASGGGNADIPEIYKESINASLSEVLQTYWNGTAINLNNWQLAGWDNLWNIEFGELLLLLLLCSALIFISKSISPTTFKNYKKNKTLIITMWISISAPLSWLVVFKGHSYIHTHMNFIIWYMPFGLFGYAGIGSVMSSLVKDIRLYLRTSVKSYKRYVLIALSVLIIGILFTKINFSSKDYAVYKKITAKENLVSKQKRFSIYHLNNEIYYVNENPTYEEESDIIFLHVYPKDSQDLTPERAQFNFENLDLKRSEYEILDVPFWVSTSSVLLAHKKLPDFEIQEIVTGQYDEFSRLWSVRVEWGKRNQKGDN</sequence>
<organism evidence="2 3">
    <name type="scientific">Jejudonia soesokkakensis</name>
    <dbReference type="NCBI Taxonomy" id="1323432"/>
    <lineage>
        <taxon>Bacteria</taxon>
        <taxon>Pseudomonadati</taxon>
        <taxon>Bacteroidota</taxon>
        <taxon>Flavobacteriia</taxon>
        <taxon>Flavobacteriales</taxon>
        <taxon>Flavobacteriaceae</taxon>
        <taxon>Jejudonia</taxon>
    </lineage>
</organism>
<dbReference type="EMBL" id="JBHTBN010000001">
    <property type="protein sequence ID" value="MFC7356142.1"/>
    <property type="molecule type" value="Genomic_DNA"/>
</dbReference>
<dbReference type="RefSeq" id="WP_380215600.1">
    <property type="nucleotide sequence ID" value="NZ_JBHTBN010000001.1"/>
</dbReference>
<gene>
    <name evidence="2" type="ORF">ACFQO1_00455</name>
</gene>
<comment type="caution">
    <text evidence="2">The sequence shown here is derived from an EMBL/GenBank/DDBJ whole genome shotgun (WGS) entry which is preliminary data.</text>
</comment>
<keyword evidence="1" id="KW-0472">Membrane</keyword>
<evidence type="ECO:0000313" key="3">
    <source>
        <dbReference type="Proteomes" id="UP001596415"/>
    </source>
</evidence>
<dbReference type="Proteomes" id="UP001596415">
    <property type="component" value="Unassembled WGS sequence"/>
</dbReference>
<reference evidence="3" key="1">
    <citation type="journal article" date="2019" name="Int. J. Syst. Evol. Microbiol.">
        <title>The Global Catalogue of Microorganisms (GCM) 10K type strain sequencing project: providing services to taxonomists for standard genome sequencing and annotation.</title>
        <authorList>
            <consortium name="The Broad Institute Genomics Platform"/>
            <consortium name="The Broad Institute Genome Sequencing Center for Infectious Disease"/>
            <person name="Wu L."/>
            <person name="Ma J."/>
        </authorList>
    </citation>
    <scope>NUCLEOTIDE SEQUENCE [LARGE SCALE GENOMIC DNA]</scope>
    <source>
        <strain evidence="3">CGMCC 1.16306</strain>
    </source>
</reference>
<protein>
    <recommendedName>
        <fullName evidence="4">Glycosyltransferase RgtA/B/C/D-like domain-containing protein</fullName>
    </recommendedName>
</protein>
<feature type="transmembrane region" description="Helical" evidence="1">
    <location>
        <begin position="280"/>
        <end position="299"/>
    </location>
</feature>
<keyword evidence="1" id="KW-1133">Transmembrane helix</keyword>
<feature type="transmembrane region" description="Helical" evidence="1">
    <location>
        <begin position="250"/>
        <end position="268"/>
    </location>
</feature>
<keyword evidence="1" id="KW-0812">Transmembrane</keyword>
<evidence type="ECO:0008006" key="4">
    <source>
        <dbReference type="Google" id="ProtNLM"/>
    </source>
</evidence>
<feature type="transmembrane region" description="Helical" evidence="1">
    <location>
        <begin position="99"/>
        <end position="116"/>
    </location>
</feature>
<feature type="transmembrane region" description="Helical" evidence="1">
    <location>
        <begin position="20"/>
        <end position="39"/>
    </location>
</feature>
<evidence type="ECO:0000256" key="1">
    <source>
        <dbReference type="SAM" id="Phobius"/>
    </source>
</evidence>
<feature type="transmembrane region" description="Helical" evidence="1">
    <location>
        <begin position="351"/>
        <end position="370"/>
    </location>
</feature>
<feature type="transmembrane region" description="Helical" evidence="1">
    <location>
        <begin position="122"/>
        <end position="140"/>
    </location>
</feature>
<proteinExistence type="predicted"/>
<keyword evidence="3" id="KW-1185">Reference proteome</keyword>
<evidence type="ECO:0000313" key="2">
    <source>
        <dbReference type="EMBL" id="MFC7356142.1"/>
    </source>
</evidence>
<feature type="transmembrane region" description="Helical" evidence="1">
    <location>
        <begin position="69"/>
        <end position="87"/>
    </location>
</feature>
<feature type="transmembrane region" description="Helical" evidence="1">
    <location>
        <begin position="46"/>
        <end position="63"/>
    </location>
</feature>